<evidence type="ECO:0000313" key="9">
    <source>
        <dbReference type="EMBL" id="CAE0607647.1"/>
    </source>
</evidence>
<dbReference type="GO" id="GO:0008270">
    <property type="term" value="F:zinc ion binding"/>
    <property type="evidence" value="ECO:0007669"/>
    <property type="project" value="UniProtKB-UniRule"/>
</dbReference>
<keyword evidence="1 6" id="KW-0831">Ubiquinone biosynthesis</keyword>
<evidence type="ECO:0000313" key="8">
    <source>
        <dbReference type="EMBL" id="CAE0607645.1"/>
    </source>
</evidence>
<dbReference type="PANTHER" id="PTHR12922">
    <property type="entry name" value="UBIQUINONE BIOSYNTHESIS PROTEIN"/>
    <property type="match status" value="1"/>
</dbReference>
<evidence type="ECO:0000256" key="7">
    <source>
        <dbReference type="SAM" id="MobiDB-lite"/>
    </source>
</evidence>
<comment type="function">
    <text evidence="6">Lyase that catalyzes the C1-decarboxylation of 4-hydroxy-3-methoxy-5-(all-trans-polyprenyl)benzoic acid into 2-methoxy-6-(all-trans-polyprenyl)phenol during ubiquinone biosynthesis.</text>
</comment>
<comment type="catalytic activity">
    <reaction evidence="6">
        <text>a 4-hydroxy-3-methoxy-5-(all-trans-polyprenyl)benzoate + H(+) = a 2-methoxy-6-(all-trans-polyprenyl)phenol + CO2</text>
        <dbReference type="Rhea" id="RHEA:81179"/>
        <dbReference type="Rhea" id="RHEA-COMP:9551"/>
        <dbReference type="Rhea" id="RHEA-COMP:10931"/>
        <dbReference type="ChEBI" id="CHEBI:15378"/>
        <dbReference type="ChEBI" id="CHEBI:16526"/>
        <dbReference type="ChEBI" id="CHEBI:62731"/>
        <dbReference type="ChEBI" id="CHEBI:84443"/>
        <dbReference type="EC" id="4.1.1.130"/>
    </reaction>
</comment>
<dbReference type="InterPro" id="IPR007715">
    <property type="entry name" value="Coq4"/>
</dbReference>
<dbReference type="EMBL" id="HBIS01001658">
    <property type="protein sequence ID" value="CAE0607647.1"/>
    <property type="molecule type" value="Transcribed_RNA"/>
</dbReference>
<evidence type="ECO:0000256" key="5">
    <source>
        <dbReference type="ARBA" id="ARBA00023239"/>
    </source>
</evidence>
<dbReference type="EMBL" id="HBIS01001656">
    <property type="protein sequence ID" value="CAE0607645.1"/>
    <property type="molecule type" value="Transcribed_RNA"/>
</dbReference>
<reference evidence="9" key="1">
    <citation type="submission" date="2021-01" db="EMBL/GenBank/DDBJ databases">
        <authorList>
            <person name="Corre E."/>
            <person name="Pelletier E."/>
            <person name="Niang G."/>
            <person name="Scheremetjew M."/>
            <person name="Finn R."/>
            <person name="Kale V."/>
            <person name="Holt S."/>
            <person name="Cochrane G."/>
            <person name="Meng A."/>
            <person name="Brown T."/>
            <person name="Cohen L."/>
        </authorList>
    </citation>
    <scope>NUCLEOTIDE SEQUENCE</scope>
    <source>
        <strain evidence="9">CCMP1897</strain>
    </source>
</reference>
<gene>
    <name evidence="8" type="ORF">PSAL00342_LOCUS1462</name>
    <name evidence="9" type="ORF">PSAL00342_LOCUS1464</name>
</gene>
<feature type="binding site" evidence="6">
    <location>
        <position position="209"/>
    </location>
    <ligand>
        <name>Zn(2+)</name>
        <dbReference type="ChEBI" id="CHEBI:29105"/>
    </ligand>
</feature>
<keyword evidence="4 6" id="KW-0472">Membrane</keyword>
<feature type="binding site" evidence="6">
    <location>
        <position position="225"/>
    </location>
    <ligand>
        <name>Zn(2+)</name>
        <dbReference type="ChEBI" id="CHEBI:29105"/>
    </ligand>
</feature>
<organism evidence="9">
    <name type="scientific">Picocystis salinarum</name>
    <dbReference type="NCBI Taxonomy" id="88271"/>
    <lineage>
        <taxon>Eukaryota</taxon>
        <taxon>Viridiplantae</taxon>
        <taxon>Chlorophyta</taxon>
        <taxon>Picocystophyceae</taxon>
        <taxon>Picocystales</taxon>
        <taxon>Picocystaceae</taxon>
        <taxon>Picocystis</taxon>
    </lineage>
</organism>
<keyword evidence="3 6" id="KW-0496">Mitochondrion</keyword>
<name>A0A6U9Q4W4_9CHLO</name>
<comment type="subunit">
    <text evidence="6">Component of a multi-subunit COQ enzyme complex.</text>
</comment>
<keyword evidence="6" id="KW-0479">Metal-binding</keyword>
<comment type="cofactor">
    <cofactor evidence="6">
        <name>Zn(2+)</name>
        <dbReference type="ChEBI" id="CHEBI:29105"/>
    </cofactor>
</comment>
<feature type="compositionally biased region" description="Polar residues" evidence="7">
    <location>
        <begin position="54"/>
        <end position="66"/>
    </location>
</feature>
<feature type="binding site" evidence="6">
    <location>
        <position position="213"/>
    </location>
    <ligand>
        <name>Zn(2+)</name>
        <dbReference type="ChEBI" id="CHEBI:29105"/>
    </ligand>
</feature>
<comment type="similarity">
    <text evidence="6">Belongs to the COQ4 family.</text>
</comment>
<feature type="region of interest" description="Disordered" evidence="7">
    <location>
        <begin position="45"/>
        <end position="66"/>
    </location>
</feature>
<evidence type="ECO:0000256" key="3">
    <source>
        <dbReference type="ARBA" id="ARBA00023128"/>
    </source>
</evidence>
<evidence type="ECO:0000256" key="4">
    <source>
        <dbReference type="ARBA" id="ARBA00023136"/>
    </source>
</evidence>
<dbReference type="EC" id="4.1.1.130" evidence="6"/>
<dbReference type="Pfam" id="PF05019">
    <property type="entry name" value="Coq4"/>
    <property type="match status" value="1"/>
</dbReference>
<dbReference type="InterPro" id="IPR027540">
    <property type="entry name" value="Coq4_euk"/>
</dbReference>
<feature type="binding site" evidence="6">
    <location>
        <position position="210"/>
    </location>
    <ligand>
        <name>Zn(2+)</name>
        <dbReference type="ChEBI" id="CHEBI:29105"/>
    </ligand>
</feature>
<keyword evidence="5 6" id="KW-0456">Lyase</keyword>
<keyword evidence="6" id="KW-0862">Zinc</keyword>
<dbReference type="AlphaFoldDB" id="A0A6U9Q4W4"/>
<accession>A0A6U9Q4W4</accession>
<comment type="subcellular location">
    <subcellularLocation>
        <location evidence="6">Mitochondrion inner membrane</location>
        <topology evidence="6">Peripheral membrane protein</topology>
        <orientation evidence="6">Matrix side</orientation>
    </subcellularLocation>
</comment>
<proteinExistence type="inferred from homology"/>
<evidence type="ECO:0000256" key="2">
    <source>
        <dbReference type="ARBA" id="ARBA00022792"/>
    </source>
</evidence>
<protein>
    <recommendedName>
        <fullName evidence="6">Ubiquinone biosynthesis protein COQ4 homolog, mitochondrial</fullName>
    </recommendedName>
    <alternativeName>
        <fullName evidence="6">4-hydroxy-3-methoxy-5-polyprenylbenzoate decarboxylase</fullName>
        <ecNumber evidence="6">4.1.1.130</ecNumber>
    </alternativeName>
    <alternativeName>
        <fullName evidence="6">Coenzyme Q biosynthesis protein 4 homolog</fullName>
    </alternativeName>
</protein>
<evidence type="ECO:0000256" key="6">
    <source>
        <dbReference type="HAMAP-Rule" id="MF_03111"/>
    </source>
</evidence>
<dbReference type="HAMAP" id="MF_03111">
    <property type="entry name" value="Coq4"/>
    <property type="match status" value="1"/>
</dbReference>
<dbReference type="GO" id="GO:0120539">
    <property type="term" value="F:4-hydroxy-3-methoxy-5-polyprenylbenzoate decarboxylase activity"/>
    <property type="evidence" value="ECO:0007669"/>
    <property type="project" value="UniProtKB-EC"/>
</dbReference>
<evidence type="ECO:0000256" key="1">
    <source>
        <dbReference type="ARBA" id="ARBA00022688"/>
    </source>
</evidence>
<dbReference type="UniPathway" id="UPA00232"/>
<dbReference type="PANTHER" id="PTHR12922:SF7">
    <property type="entry name" value="UBIQUINONE BIOSYNTHESIS PROTEIN COQ4 HOMOLOG, MITOCHONDRIAL"/>
    <property type="match status" value="1"/>
</dbReference>
<sequence length="310" mass="34462">MCQCTSFRPCNVHLPSCLPEGWNVSWCLSTRSFEVPCTLETDLLSPMSGDSHHNSPSRSGMRSSALRSPTRALVRTLFTSEQAPLYATHVPLSPVARALLSAGAAVGALASPARADLVATLGETTGRAAFERMRERMKSSETGRKLLRERPLLNSSVLEHCGSLPEGTFGRSYASFMKRRGFDADARPPVRFVDDEELAYVAFRVRQVHDLWHVLFGCGTNALGELALKAFEFSHTGLPMAFLSVAGAQVRLSRYQRRRLFTEYVPWALLAGRRAVDLVPIAYEDHMHRDLASLRQQWRITPAPPGTEHR</sequence>
<dbReference type="GO" id="GO:0031314">
    <property type="term" value="C:extrinsic component of mitochondrial inner membrane"/>
    <property type="evidence" value="ECO:0007669"/>
    <property type="project" value="UniProtKB-UniRule"/>
</dbReference>
<comment type="pathway">
    <text evidence="6">Cofactor biosynthesis; ubiquinone biosynthesis.</text>
</comment>
<keyword evidence="2 6" id="KW-0999">Mitochondrion inner membrane</keyword>